<evidence type="ECO:0000259" key="5">
    <source>
        <dbReference type="PROSITE" id="PS50931"/>
    </source>
</evidence>
<evidence type="ECO:0000313" key="7">
    <source>
        <dbReference type="Proteomes" id="UP001247754"/>
    </source>
</evidence>
<sequence>MELRQLHYFVAVYEEGSITQAAHRLNIVQPAVSQQLAKLEGELGGTLFQRTSKGLKPTYLGENAYRLFRPLVQGLEAARHDLSSDRHHVGGMLSIGAIASIAHDILPDTLIAMGARHPDVTFRVTGGYSAEMLELLRVGRIDVAIINQGPRPRPDLIEEELFHEGLALVCAPDHPAVRRGGPVVQADLDQLALPTFRHGLRDVIDLAAREAGLRLDPKLECDEIAMLEQFVTRGGHVTILPAVAVLRGLSAGRLAILPLAPNTRRRVVFAHSATRPMSRAAQVFLSGLRDRLRRVPRDLITLSS</sequence>
<evidence type="ECO:0000313" key="6">
    <source>
        <dbReference type="EMBL" id="MDR5651764.1"/>
    </source>
</evidence>
<evidence type="ECO:0000256" key="3">
    <source>
        <dbReference type="ARBA" id="ARBA00023125"/>
    </source>
</evidence>
<dbReference type="PANTHER" id="PTHR30419">
    <property type="entry name" value="HTH-TYPE TRANSCRIPTIONAL REGULATOR YBHD"/>
    <property type="match status" value="1"/>
</dbReference>
<dbReference type="InterPro" id="IPR005119">
    <property type="entry name" value="LysR_subst-bd"/>
</dbReference>
<comment type="similarity">
    <text evidence="1">Belongs to the LysR transcriptional regulatory family.</text>
</comment>
<dbReference type="EMBL" id="JAVKPH010000003">
    <property type="protein sequence ID" value="MDR5651764.1"/>
    <property type="molecule type" value="Genomic_DNA"/>
</dbReference>
<dbReference type="PRINTS" id="PR00039">
    <property type="entry name" value="HTHLYSR"/>
</dbReference>
<keyword evidence="4" id="KW-0804">Transcription</keyword>
<dbReference type="Proteomes" id="UP001247754">
    <property type="component" value="Unassembled WGS sequence"/>
</dbReference>
<dbReference type="Pfam" id="PF03466">
    <property type="entry name" value="LysR_substrate"/>
    <property type="match status" value="1"/>
</dbReference>
<organism evidence="6 7">
    <name type="scientific">Ruixingdingia sedimenti</name>
    <dbReference type="NCBI Taxonomy" id="3073604"/>
    <lineage>
        <taxon>Bacteria</taxon>
        <taxon>Pseudomonadati</taxon>
        <taxon>Pseudomonadota</taxon>
        <taxon>Alphaproteobacteria</taxon>
        <taxon>Rhodobacterales</taxon>
        <taxon>Paracoccaceae</taxon>
        <taxon>Ruixingdingia</taxon>
    </lineage>
</organism>
<keyword evidence="3" id="KW-0238">DNA-binding</keyword>
<dbReference type="SUPFAM" id="SSF53850">
    <property type="entry name" value="Periplasmic binding protein-like II"/>
    <property type="match status" value="1"/>
</dbReference>
<evidence type="ECO:0000256" key="1">
    <source>
        <dbReference type="ARBA" id="ARBA00009437"/>
    </source>
</evidence>
<evidence type="ECO:0000256" key="2">
    <source>
        <dbReference type="ARBA" id="ARBA00023015"/>
    </source>
</evidence>
<gene>
    <name evidence="6" type="ORF">RGD00_04060</name>
</gene>
<dbReference type="InterPro" id="IPR050950">
    <property type="entry name" value="HTH-type_LysR_regulators"/>
</dbReference>
<accession>A0ABU1F4M6</accession>
<evidence type="ECO:0000256" key="4">
    <source>
        <dbReference type="ARBA" id="ARBA00023163"/>
    </source>
</evidence>
<reference evidence="6 7" key="1">
    <citation type="submission" date="2023-09" db="EMBL/GenBank/DDBJ databases">
        <title>Xinfangfangia sedmenti sp. nov., isolated the sedment.</title>
        <authorList>
            <person name="Xu L."/>
        </authorList>
    </citation>
    <scope>NUCLEOTIDE SEQUENCE [LARGE SCALE GENOMIC DNA]</scope>
    <source>
        <strain evidence="6 7">LG-4</strain>
    </source>
</reference>
<proteinExistence type="inferred from homology"/>
<dbReference type="Gene3D" id="3.40.190.10">
    <property type="entry name" value="Periplasmic binding protein-like II"/>
    <property type="match status" value="2"/>
</dbReference>
<dbReference type="InterPro" id="IPR036390">
    <property type="entry name" value="WH_DNA-bd_sf"/>
</dbReference>
<dbReference type="InterPro" id="IPR036388">
    <property type="entry name" value="WH-like_DNA-bd_sf"/>
</dbReference>
<dbReference type="Pfam" id="PF00126">
    <property type="entry name" value="HTH_1"/>
    <property type="match status" value="1"/>
</dbReference>
<dbReference type="SUPFAM" id="SSF46785">
    <property type="entry name" value="Winged helix' DNA-binding domain"/>
    <property type="match status" value="1"/>
</dbReference>
<dbReference type="Gene3D" id="1.10.10.10">
    <property type="entry name" value="Winged helix-like DNA-binding domain superfamily/Winged helix DNA-binding domain"/>
    <property type="match status" value="1"/>
</dbReference>
<name>A0ABU1F4M6_9RHOB</name>
<protein>
    <submittedName>
        <fullName evidence="6">LysR family transcriptional regulator</fullName>
    </submittedName>
</protein>
<dbReference type="RefSeq" id="WP_310456013.1">
    <property type="nucleotide sequence ID" value="NZ_JAVKPH010000003.1"/>
</dbReference>
<dbReference type="InterPro" id="IPR000847">
    <property type="entry name" value="LysR_HTH_N"/>
</dbReference>
<dbReference type="PROSITE" id="PS50931">
    <property type="entry name" value="HTH_LYSR"/>
    <property type="match status" value="1"/>
</dbReference>
<comment type="caution">
    <text evidence="6">The sequence shown here is derived from an EMBL/GenBank/DDBJ whole genome shotgun (WGS) entry which is preliminary data.</text>
</comment>
<dbReference type="CDD" id="cd05466">
    <property type="entry name" value="PBP2_LTTR_substrate"/>
    <property type="match status" value="1"/>
</dbReference>
<keyword evidence="7" id="KW-1185">Reference proteome</keyword>
<keyword evidence="2" id="KW-0805">Transcription regulation</keyword>
<feature type="domain" description="HTH lysR-type" evidence="5">
    <location>
        <begin position="1"/>
        <end position="58"/>
    </location>
</feature>